<dbReference type="EMBL" id="HG992983">
    <property type="protein sequence ID" value="CAE7192755.1"/>
    <property type="molecule type" value="Genomic_DNA"/>
</dbReference>
<feature type="compositionally biased region" description="Low complexity" evidence="1">
    <location>
        <begin position="200"/>
        <end position="221"/>
    </location>
</feature>
<feature type="region of interest" description="Disordered" evidence="1">
    <location>
        <begin position="1"/>
        <end position="243"/>
    </location>
</feature>
<evidence type="ECO:0000313" key="3">
    <source>
        <dbReference type="Proteomes" id="UP000472372"/>
    </source>
</evidence>
<protein>
    <submittedName>
        <fullName evidence="2">Uncharacterized protein</fullName>
    </submittedName>
</protein>
<gene>
    <name evidence="2" type="ORF">PTTW11_07616</name>
</gene>
<accession>A0A6S6WBE1</accession>
<feature type="compositionally biased region" description="Low complexity" evidence="1">
    <location>
        <begin position="70"/>
        <end position="80"/>
    </location>
</feature>
<feature type="compositionally biased region" description="Low complexity" evidence="1">
    <location>
        <begin position="279"/>
        <end position="293"/>
    </location>
</feature>
<feature type="compositionally biased region" description="Polar residues" evidence="1">
    <location>
        <begin position="158"/>
        <end position="171"/>
    </location>
</feature>
<name>A0A6S6WBE1_9PLEO</name>
<evidence type="ECO:0000256" key="1">
    <source>
        <dbReference type="SAM" id="MobiDB-lite"/>
    </source>
</evidence>
<feature type="compositionally biased region" description="Basic and acidic residues" evidence="1">
    <location>
        <begin position="294"/>
        <end position="316"/>
    </location>
</feature>
<feature type="region of interest" description="Disordered" evidence="1">
    <location>
        <begin position="273"/>
        <end position="330"/>
    </location>
</feature>
<proteinExistence type="predicted"/>
<feature type="compositionally biased region" description="Low complexity" evidence="1">
    <location>
        <begin position="318"/>
        <end position="330"/>
    </location>
</feature>
<sequence length="376" mass="41828">MDFDDDDAVPPAIRRSPRAALEAQKQHRDHRTFVFDDSDEELDEAAPPPIARSRSASINDHGEQDKRPTSRSSSTFSFNPLQSHPVDTPPKTPPTRKFSLPFREPEPQPQPQRVPSPDPTPPVEPSITRRHPRGLISYRNNKRELNNIKRLPPHLRRQTSLETIKSVTTVADDNRSEYGQDPPDVEAPSPDWFTSDDYAPSNPSPSITSKPSSIYSSSGSSRRTCTPVETPLEYASLDHHTPQSLFRKMMPRKLTDKPQNQSTSPSRLVIKKATSIGQTSRPSTLSGSTSSVSDTHRIIPEERSLRSILDNAERSRSGSKSSGSSKWSASDFDTSTLTEAEIKKCRKKGINPALYAEMRAAKKGRWASPIAGNTFL</sequence>
<evidence type="ECO:0000313" key="2">
    <source>
        <dbReference type="EMBL" id="CAE7192755.1"/>
    </source>
</evidence>
<dbReference type="AlphaFoldDB" id="A0A6S6WBE1"/>
<feature type="compositionally biased region" description="Pro residues" evidence="1">
    <location>
        <begin position="107"/>
        <end position="124"/>
    </location>
</feature>
<organism evidence="2 3">
    <name type="scientific">Pyrenophora teres f. teres</name>
    <dbReference type="NCBI Taxonomy" id="97479"/>
    <lineage>
        <taxon>Eukaryota</taxon>
        <taxon>Fungi</taxon>
        <taxon>Dikarya</taxon>
        <taxon>Ascomycota</taxon>
        <taxon>Pezizomycotina</taxon>
        <taxon>Dothideomycetes</taxon>
        <taxon>Pleosporomycetidae</taxon>
        <taxon>Pleosporales</taxon>
        <taxon>Pleosporineae</taxon>
        <taxon>Pleosporaceae</taxon>
        <taxon>Pyrenophora</taxon>
    </lineage>
</organism>
<dbReference type="Proteomes" id="UP000472372">
    <property type="component" value="Chromosome 7"/>
</dbReference>
<reference evidence="2" key="1">
    <citation type="submission" date="2021-02" db="EMBL/GenBank/DDBJ databases">
        <authorList>
            <person name="Syme A R."/>
            <person name="Syme A R."/>
            <person name="Moolhuijzen P."/>
        </authorList>
    </citation>
    <scope>NUCLEOTIDE SEQUENCE</scope>
    <source>
        <strain evidence="2">W1-1</strain>
    </source>
</reference>